<gene>
    <name evidence="2" type="ORF">EG68_07242</name>
</gene>
<dbReference type="Proteomes" id="UP000822476">
    <property type="component" value="Unassembled WGS sequence"/>
</dbReference>
<reference evidence="2" key="1">
    <citation type="submission" date="2019-07" db="EMBL/GenBank/DDBJ databases">
        <title>Annotation for the trematode Paragonimus miyazaki's.</title>
        <authorList>
            <person name="Choi Y.-J."/>
        </authorList>
    </citation>
    <scope>NUCLEOTIDE SEQUENCE</scope>
    <source>
        <strain evidence="2">Japan</strain>
    </source>
</reference>
<feature type="region of interest" description="Disordered" evidence="1">
    <location>
        <begin position="273"/>
        <end position="292"/>
    </location>
</feature>
<dbReference type="AlphaFoldDB" id="A0A8S9YWD5"/>
<keyword evidence="3" id="KW-1185">Reference proteome</keyword>
<comment type="caution">
    <text evidence="2">The sequence shown here is derived from an EMBL/GenBank/DDBJ whole genome shotgun (WGS) entry which is preliminary data.</text>
</comment>
<evidence type="ECO:0000256" key="1">
    <source>
        <dbReference type="SAM" id="MobiDB-lite"/>
    </source>
</evidence>
<name>A0A8S9YWD5_9TREM</name>
<proteinExistence type="predicted"/>
<protein>
    <submittedName>
        <fullName evidence="2">Uncharacterized protein</fullName>
    </submittedName>
</protein>
<evidence type="ECO:0000313" key="2">
    <source>
        <dbReference type="EMBL" id="KAF7256128.1"/>
    </source>
</evidence>
<dbReference type="EMBL" id="JTDE01003370">
    <property type="protein sequence ID" value="KAF7256128.1"/>
    <property type="molecule type" value="Genomic_DNA"/>
</dbReference>
<sequence>MAFDNRRLPRYHWARKIHNRSIASELVKVQPFIYTACCLNIEPSSAIEALEEPFAVFCVPVVTPDETEISHSIKTYDGSVFIKTVLSENADYDALSTRFRIHDSCLWFVRLLEYNVQYDETKDEFILMVQLFSIVHEFHLREPVFAAMPSIMTAFSHRRMNMATLQHSPSSNEQSSLTSATRVCESSCDGLTLLPDHTLPGIFAVTSPSVPQTAVESHSMRTENHTPDHFVSQLTSLTQVSDQQNDDVVVRSMYADSHIPVSLLNKQVTLIHHSEESHGDSQVPDFGPPSGPAVFEPAQASCSPLSALRLSQCMPNSAAVTDSTSLDLNCIVEGSQIPTDSVPVSVVTIESCLTSSGTSSSFVGPSLNREISPKASVIAGASPLSSPVTLDLPSANVEEPFDQSCMVVEPSVASPKSAKSVQHSGMSSFYKFFSGRAGSLVQRLCKVLRSTDCAESGTDSKRLVDHSKEADCYIVSVSPPSRHSRLSRVSLSQLVHSLLHRIRDSVHSRCCRWKRARLIRKAVPSWIQSPRFDLLTSFSAGWPSLSSSFSNPTDAYEPCLSSGSVDLQLTQTTPSIQSLPSRLPTLLAYPTHDRSTLTEAEATLRRVVKGVAVVTRIKLCPASTFALQQLTESF</sequence>
<dbReference type="OrthoDB" id="6278691at2759"/>
<accession>A0A8S9YWD5</accession>
<organism evidence="2 3">
    <name type="scientific">Paragonimus skrjabini miyazakii</name>
    <dbReference type="NCBI Taxonomy" id="59628"/>
    <lineage>
        <taxon>Eukaryota</taxon>
        <taxon>Metazoa</taxon>
        <taxon>Spiralia</taxon>
        <taxon>Lophotrochozoa</taxon>
        <taxon>Platyhelminthes</taxon>
        <taxon>Trematoda</taxon>
        <taxon>Digenea</taxon>
        <taxon>Plagiorchiida</taxon>
        <taxon>Troglotremata</taxon>
        <taxon>Troglotrematidae</taxon>
        <taxon>Paragonimus</taxon>
    </lineage>
</organism>
<evidence type="ECO:0000313" key="3">
    <source>
        <dbReference type="Proteomes" id="UP000822476"/>
    </source>
</evidence>